<dbReference type="AlphaFoldDB" id="A0AAD8A285"/>
<gene>
    <name evidence="1" type="ORF">L9F63_027741</name>
</gene>
<reference evidence="1" key="1">
    <citation type="journal article" date="2023" name="IScience">
        <title>Live-bearing cockroach genome reveals convergent evolutionary mechanisms linked to viviparity in insects and beyond.</title>
        <authorList>
            <person name="Fouks B."/>
            <person name="Harrison M.C."/>
            <person name="Mikhailova A.A."/>
            <person name="Marchal E."/>
            <person name="English S."/>
            <person name="Carruthers M."/>
            <person name="Jennings E.C."/>
            <person name="Chiamaka E.L."/>
            <person name="Frigard R.A."/>
            <person name="Pippel M."/>
            <person name="Attardo G.M."/>
            <person name="Benoit J.B."/>
            <person name="Bornberg-Bauer E."/>
            <person name="Tobe S.S."/>
        </authorList>
    </citation>
    <scope>NUCLEOTIDE SEQUENCE</scope>
    <source>
        <strain evidence="1">Stay&amp;Tobe</strain>
    </source>
</reference>
<feature type="non-terminal residue" evidence="1">
    <location>
        <position position="1"/>
    </location>
</feature>
<comment type="caution">
    <text evidence="1">The sequence shown here is derived from an EMBL/GenBank/DDBJ whole genome shotgun (WGS) entry which is preliminary data.</text>
</comment>
<feature type="non-terminal residue" evidence="1">
    <location>
        <position position="59"/>
    </location>
</feature>
<accession>A0AAD8A285</accession>
<keyword evidence="2" id="KW-1185">Reference proteome</keyword>
<dbReference type="Proteomes" id="UP001233999">
    <property type="component" value="Unassembled WGS sequence"/>
</dbReference>
<reference evidence="1" key="2">
    <citation type="submission" date="2023-05" db="EMBL/GenBank/DDBJ databases">
        <authorList>
            <person name="Fouks B."/>
        </authorList>
    </citation>
    <scope>NUCLEOTIDE SEQUENCE</scope>
    <source>
        <strain evidence="1">Stay&amp;Tobe</strain>
        <tissue evidence="1">Testes</tissue>
    </source>
</reference>
<sequence length="59" mass="6339">GLKRSVTTLRGGTLGYAEIVAVKGLQEHGHNISVQQIITLKVNLLRMSAVDVEDVVLVV</sequence>
<evidence type="ECO:0000313" key="1">
    <source>
        <dbReference type="EMBL" id="KAJ9591051.1"/>
    </source>
</evidence>
<protein>
    <submittedName>
        <fullName evidence="1">Uncharacterized protein</fullName>
    </submittedName>
</protein>
<organism evidence="1 2">
    <name type="scientific">Diploptera punctata</name>
    <name type="common">Pacific beetle cockroach</name>
    <dbReference type="NCBI Taxonomy" id="6984"/>
    <lineage>
        <taxon>Eukaryota</taxon>
        <taxon>Metazoa</taxon>
        <taxon>Ecdysozoa</taxon>
        <taxon>Arthropoda</taxon>
        <taxon>Hexapoda</taxon>
        <taxon>Insecta</taxon>
        <taxon>Pterygota</taxon>
        <taxon>Neoptera</taxon>
        <taxon>Polyneoptera</taxon>
        <taxon>Dictyoptera</taxon>
        <taxon>Blattodea</taxon>
        <taxon>Blaberoidea</taxon>
        <taxon>Blaberidae</taxon>
        <taxon>Diplopterinae</taxon>
        <taxon>Diploptera</taxon>
    </lineage>
</organism>
<proteinExistence type="predicted"/>
<name>A0AAD8A285_DIPPU</name>
<dbReference type="EMBL" id="JASPKZ010003958">
    <property type="protein sequence ID" value="KAJ9591051.1"/>
    <property type="molecule type" value="Genomic_DNA"/>
</dbReference>
<evidence type="ECO:0000313" key="2">
    <source>
        <dbReference type="Proteomes" id="UP001233999"/>
    </source>
</evidence>